<accession>A0AAU7SSC5</accession>
<evidence type="ECO:0000313" key="9">
    <source>
        <dbReference type="EMBL" id="XBU06410.1"/>
    </source>
</evidence>
<comment type="subcellular location">
    <subcellularLocation>
        <location evidence="1 7">Virion</location>
    </subcellularLocation>
</comment>
<protein>
    <recommendedName>
        <fullName evidence="3 7">Capsid protein</fullName>
    </recommendedName>
</protein>
<organism evidence="9">
    <name type="scientific">Alphatorquevirus homin18</name>
    <dbReference type="NCBI Taxonomy" id="3048419"/>
    <lineage>
        <taxon>Viruses</taxon>
        <taxon>Monodnaviria</taxon>
        <taxon>Shotokuvirae</taxon>
        <taxon>Commensaviricota</taxon>
        <taxon>Cardeaviricetes</taxon>
        <taxon>Sanitavirales</taxon>
        <taxon>Anelloviridae</taxon>
        <taxon>Alphatorquevirus</taxon>
    </lineage>
</organism>
<keyword evidence="4 7" id="KW-1140">T=1 icosahedral capsid protein</keyword>
<evidence type="ECO:0000256" key="8">
    <source>
        <dbReference type="SAM" id="MobiDB-lite"/>
    </source>
</evidence>
<sequence>MAWWGRWRRWRWRPRRWRRRRRRRVPRRRAQRPVRRRRARRVRRRRWGRRRWRRGYRRRLRLRRRRRRKRKIVLTQWNPAKVRRCTIKGVLPMILCGAGRSGFNYGLHSDDYTTQKPLGQNPHGGGMSTVTFSLQVLYDQYQRFMNKWSYSNDQLDLARYFGCTFWFYRHPEVDFVAQFDNVPPMKMDENTAPNTHPSFLLQNKHRVKIPSFKTKPFGRKKVRVTVGPPKLFEDKWYSQHDLCKVPLVSWRLTAADFRFPFCSPQTDNPCYTFQVLQETYYPVIGTSALDKGTSNYDDAKIKTLETWLYGKCTHYQTFATDTRLNPQRPISSNNPQTYAPSGDAEDIVWSTTDWQSFKKHTDSNYGYCSYCPSNSSPNGTVEKIIKYRDRRFLWLTEMSAKNTCHINTTYARGKYKQYEYHLGWYSNIFIGNLRHNLAFRAAYIDITYNPITDKGQGNIVWFQYATKPTTQYIESQAKCTIRDIPLYAAFYGYEDYIQRTLGPYQDVETLGIICVKCAYTDPPLVHKEQSKSDWGYVFYDAHFGNGKTPEGLGQVHPYWMQRWRPYVQFQKDTMNKIARTGPFSYRDDTPSITLTAGYKFRFNWGGDSIFPQIIKNPCPDSGVRPSTGRERRSVQVVSPLTMGPEYIFHRWDWRRGFFNQKALKRMLEKSINDGEYSTGPKVPRWFPPLDNQEQEGASGSEETSSQSSQEEAAQEALQEVQEASLQQHLLQQYREQRRIGKQLQLVMLQLTKTQSNLHINPRVLGHA</sequence>
<reference evidence="9" key="1">
    <citation type="submission" date="2024-05" db="EMBL/GenBank/DDBJ databases">
        <authorList>
            <person name="Laubscher F."/>
            <person name="Chudzinski V."/>
            <person name="Cordey S."/>
            <person name="Hosszu-Fellous K."/>
            <person name="Kaiser L."/>
        </authorList>
    </citation>
    <scope>NUCLEOTIDE SEQUENCE</scope>
    <source>
        <strain evidence="9">895D3-4</strain>
    </source>
</reference>
<dbReference type="GO" id="GO:0039615">
    <property type="term" value="C:T=1 icosahedral viral capsid"/>
    <property type="evidence" value="ECO:0007669"/>
    <property type="project" value="UniProtKB-UniRule"/>
</dbReference>
<dbReference type="InterPro" id="IPR004219">
    <property type="entry name" value="TTvirus_Unk"/>
</dbReference>
<evidence type="ECO:0000256" key="3">
    <source>
        <dbReference type="ARBA" id="ARBA00018091"/>
    </source>
</evidence>
<feature type="compositionally biased region" description="Low complexity" evidence="8">
    <location>
        <begin position="694"/>
        <end position="720"/>
    </location>
</feature>
<dbReference type="EMBL" id="PP856863">
    <property type="protein sequence ID" value="XBU06410.1"/>
    <property type="molecule type" value="Genomic_DNA"/>
</dbReference>
<evidence type="ECO:0000256" key="4">
    <source>
        <dbReference type="ARBA" id="ARBA00022431"/>
    </source>
</evidence>
<evidence type="ECO:0000256" key="5">
    <source>
        <dbReference type="ARBA" id="ARBA00022561"/>
    </source>
</evidence>
<proteinExistence type="inferred from homology"/>
<evidence type="ECO:0000256" key="2">
    <source>
        <dbReference type="ARBA" id="ARBA00006131"/>
    </source>
</evidence>
<keyword evidence="6 7" id="KW-0946">Virion</keyword>
<dbReference type="Pfam" id="PF02956">
    <property type="entry name" value="TT_ORF1"/>
    <property type="match status" value="1"/>
</dbReference>
<evidence type="ECO:0000256" key="7">
    <source>
        <dbReference type="RuleBase" id="RU361230"/>
    </source>
</evidence>
<evidence type="ECO:0000256" key="1">
    <source>
        <dbReference type="ARBA" id="ARBA00004328"/>
    </source>
</evidence>
<evidence type="ECO:0000256" key="6">
    <source>
        <dbReference type="ARBA" id="ARBA00022844"/>
    </source>
</evidence>
<keyword evidence="5 7" id="KW-0167">Capsid protein</keyword>
<comment type="similarity">
    <text evidence="2 7">Belongs to the anelloviridae capsid protein family.</text>
</comment>
<feature type="region of interest" description="Disordered" evidence="8">
    <location>
        <begin position="673"/>
        <end position="720"/>
    </location>
</feature>
<comment type="function">
    <text evidence="7">Self-assembles to form an icosahedral capsid.</text>
</comment>
<name>A0AAU7SSC5_9VIRU</name>